<dbReference type="EMBL" id="CP006644">
    <property type="protein sequence ID" value="AHE51764.1"/>
    <property type="molecule type" value="Genomic_DNA"/>
</dbReference>
<dbReference type="eggNOG" id="COG4695">
    <property type="taxonomic scope" value="Bacteria"/>
</dbReference>
<dbReference type="NCBIfam" id="TIGR01537">
    <property type="entry name" value="portal_HK97"/>
    <property type="match status" value="1"/>
</dbReference>
<dbReference type="PATRIC" id="fig|1123269.5.peg.5740"/>
<dbReference type="InterPro" id="IPR006427">
    <property type="entry name" value="Portal_HK97"/>
</dbReference>
<evidence type="ECO:0000256" key="1">
    <source>
        <dbReference type="SAM" id="MobiDB-lite"/>
    </source>
</evidence>
<dbReference type="OrthoDB" id="7592047at2"/>
<dbReference type="STRING" id="1123269.NX02_29285"/>
<protein>
    <submittedName>
        <fullName evidence="2">Portal protein</fullName>
    </submittedName>
</protein>
<evidence type="ECO:0000313" key="3">
    <source>
        <dbReference type="Proteomes" id="UP000018851"/>
    </source>
</evidence>
<name>W0A1E9_9SPHN</name>
<evidence type="ECO:0000313" key="2">
    <source>
        <dbReference type="EMBL" id="AHE51764.1"/>
    </source>
</evidence>
<keyword evidence="3" id="KW-1185">Reference proteome</keyword>
<sequence>MAGIIDRISTWLGGEIAAPAAGTPPAVAPGVQAYATLDLNDPNLPDFLRDGLGNAAGRTVTERSALRNATFSRAVTLISSAVGMLPLHLFEREADGDHRKAREHPVFGLLHAKPNSYQTPLEFKSFMQAKALLHGDGYAYKVRSRGRILALIPMDPRRVEVTLSDDWRKTFKWTRPSGQRVTLSQDEVFHLRAPLSMNGLNGEGLLKVAAEALGLAEAADSAASRLMRHGAYVGGVLKHPKKLSAEAIQNLADQFERRHAGPENAGKWIVAEEGMEPAPFGMSGKDAQGLEQRKYQAEEVSRFTGVPRPLLMFDETSWGSGIEQLGLFLVTYCLLPWFVAWEEAVARDLLADSERDVFFAKFNEGALLRGSLKEQAEFLSKALGGPGSAGFMVPNEAREKMNMNKIPGGDEPAWGQTAATPPADGE</sequence>
<dbReference type="RefSeq" id="WP_025295508.1">
    <property type="nucleotide sequence ID" value="NZ_CP006644.1"/>
</dbReference>
<reference evidence="2 3" key="1">
    <citation type="submission" date="2013-07" db="EMBL/GenBank/DDBJ databases">
        <title>Completed genome of Sphingomonas sanxanigenens NX02.</title>
        <authorList>
            <person name="Ma T."/>
            <person name="Huang H."/>
            <person name="Wu M."/>
            <person name="Li X."/>
            <person name="Li G."/>
        </authorList>
    </citation>
    <scope>NUCLEOTIDE SEQUENCE [LARGE SCALE GENOMIC DNA]</scope>
    <source>
        <strain evidence="2 3">NX02</strain>
    </source>
</reference>
<dbReference type="InterPro" id="IPR006944">
    <property type="entry name" value="Phage/GTA_portal"/>
</dbReference>
<gene>
    <name evidence="2" type="ORF">NX02_29285</name>
</gene>
<organism evidence="2 3">
    <name type="scientific">Sphingomonas sanxanigenens DSM 19645 = NX02</name>
    <dbReference type="NCBI Taxonomy" id="1123269"/>
    <lineage>
        <taxon>Bacteria</taxon>
        <taxon>Pseudomonadati</taxon>
        <taxon>Pseudomonadota</taxon>
        <taxon>Alphaproteobacteria</taxon>
        <taxon>Sphingomonadales</taxon>
        <taxon>Sphingomonadaceae</taxon>
        <taxon>Sphingomonas</taxon>
    </lineage>
</organism>
<dbReference type="Proteomes" id="UP000018851">
    <property type="component" value="Chromosome"/>
</dbReference>
<feature type="region of interest" description="Disordered" evidence="1">
    <location>
        <begin position="402"/>
        <end position="426"/>
    </location>
</feature>
<dbReference type="KEGG" id="ssan:NX02_29285"/>
<accession>W0A1E9</accession>
<dbReference type="Pfam" id="PF04860">
    <property type="entry name" value="Phage_portal"/>
    <property type="match status" value="1"/>
</dbReference>
<dbReference type="AlphaFoldDB" id="W0A1E9"/>
<proteinExistence type="predicted"/>
<dbReference type="HOGENOM" id="CLU_033789_0_1_5"/>